<dbReference type="Gene3D" id="1.10.357.10">
    <property type="entry name" value="Tetracycline Repressor, domain 2"/>
    <property type="match status" value="1"/>
</dbReference>
<dbReference type="SUPFAM" id="SSF46689">
    <property type="entry name" value="Homeodomain-like"/>
    <property type="match status" value="1"/>
</dbReference>
<dbReference type="STRING" id="48256.CLHUN_18790"/>
<dbReference type="AlphaFoldDB" id="A0A1V4SJX2"/>
<organism evidence="4 5">
    <name type="scientific">Ruminiclostridium hungatei</name>
    <name type="common">Clostridium hungatei</name>
    <dbReference type="NCBI Taxonomy" id="48256"/>
    <lineage>
        <taxon>Bacteria</taxon>
        <taxon>Bacillati</taxon>
        <taxon>Bacillota</taxon>
        <taxon>Clostridia</taxon>
        <taxon>Eubacteriales</taxon>
        <taxon>Oscillospiraceae</taxon>
        <taxon>Ruminiclostridium</taxon>
    </lineage>
</organism>
<accession>A0A1V4SJX2</accession>
<dbReference type="InterPro" id="IPR009057">
    <property type="entry name" value="Homeodomain-like_sf"/>
</dbReference>
<dbReference type="Proteomes" id="UP000191554">
    <property type="component" value="Unassembled WGS sequence"/>
</dbReference>
<keyword evidence="1 2" id="KW-0238">DNA-binding</keyword>
<evidence type="ECO:0000256" key="1">
    <source>
        <dbReference type="ARBA" id="ARBA00023125"/>
    </source>
</evidence>
<reference evidence="4 5" key="1">
    <citation type="submission" date="2017-03" db="EMBL/GenBank/DDBJ databases">
        <title>Genome sequence of Clostridium hungatei DSM 14427.</title>
        <authorList>
            <person name="Poehlein A."/>
            <person name="Daniel R."/>
        </authorList>
    </citation>
    <scope>NUCLEOTIDE SEQUENCE [LARGE SCALE GENOMIC DNA]</scope>
    <source>
        <strain evidence="4 5">DSM 14427</strain>
    </source>
</reference>
<name>A0A1V4SJX2_RUMHU</name>
<dbReference type="InterPro" id="IPR050624">
    <property type="entry name" value="HTH-type_Tx_Regulator"/>
</dbReference>
<sequence>MRKTMRQIKKEKTKELILETAYELFSRQGILNTRMSDIAQAAGVSHGTVFLHFETQESLIAGVVEFYCRSIAGRTHELAESCANLQDFLIAHLQGITEYESFYSRLVIENRMLPVSAREVWINMQSAVSQHFSQVMDHDRQSIRTDVPLSMLFNMWMGLIHYYLENSDLFAPGESVLQRYSKELCNNYYKLIIAGRKEHHEKSI</sequence>
<proteinExistence type="predicted"/>
<feature type="domain" description="HTH tetR-type" evidence="3">
    <location>
        <begin position="11"/>
        <end position="71"/>
    </location>
</feature>
<evidence type="ECO:0000259" key="3">
    <source>
        <dbReference type="PROSITE" id="PS50977"/>
    </source>
</evidence>
<keyword evidence="5" id="KW-1185">Reference proteome</keyword>
<dbReference type="GO" id="GO:0003677">
    <property type="term" value="F:DNA binding"/>
    <property type="evidence" value="ECO:0007669"/>
    <property type="project" value="UniProtKB-UniRule"/>
</dbReference>
<dbReference type="OrthoDB" id="9780824at2"/>
<dbReference type="PRINTS" id="PR00455">
    <property type="entry name" value="HTHTETR"/>
</dbReference>
<dbReference type="Pfam" id="PF00440">
    <property type="entry name" value="TetR_N"/>
    <property type="match status" value="1"/>
</dbReference>
<gene>
    <name evidence="4" type="primary">mtrR_2</name>
    <name evidence="4" type="ORF">CLHUN_18790</name>
</gene>
<dbReference type="RefSeq" id="WP_080064320.1">
    <property type="nucleotide sequence ID" value="NZ_MZGX01000011.1"/>
</dbReference>
<dbReference type="EMBL" id="MZGX01000011">
    <property type="protein sequence ID" value="OPX44083.1"/>
    <property type="molecule type" value="Genomic_DNA"/>
</dbReference>
<protein>
    <submittedName>
        <fullName evidence="4">HTH-type transcriptional regulator MtrR</fullName>
    </submittedName>
</protein>
<dbReference type="PROSITE" id="PS50977">
    <property type="entry name" value="HTH_TETR_2"/>
    <property type="match status" value="1"/>
</dbReference>
<dbReference type="PANTHER" id="PTHR43479:SF11">
    <property type="entry name" value="ACREF_ENVCD OPERON REPRESSOR-RELATED"/>
    <property type="match status" value="1"/>
</dbReference>
<evidence type="ECO:0000313" key="4">
    <source>
        <dbReference type="EMBL" id="OPX44083.1"/>
    </source>
</evidence>
<comment type="caution">
    <text evidence="4">The sequence shown here is derived from an EMBL/GenBank/DDBJ whole genome shotgun (WGS) entry which is preliminary data.</text>
</comment>
<evidence type="ECO:0000313" key="5">
    <source>
        <dbReference type="Proteomes" id="UP000191554"/>
    </source>
</evidence>
<dbReference type="InterPro" id="IPR001647">
    <property type="entry name" value="HTH_TetR"/>
</dbReference>
<evidence type="ECO:0000256" key="2">
    <source>
        <dbReference type="PROSITE-ProRule" id="PRU00335"/>
    </source>
</evidence>
<feature type="DNA-binding region" description="H-T-H motif" evidence="2">
    <location>
        <begin position="34"/>
        <end position="53"/>
    </location>
</feature>
<dbReference type="PANTHER" id="PTHR43479">
    <property type="entry name" value="ACREF/ENVCD OPERON REPRESSOR-RELATED"/>
    <property type="match status" value="1"/>
</dbReference>